<protein>
    <submittedName>
        <fullName evidence="1">Uncharacterized protein</fullName>
    </submittedName>
</protein>
<dbReference type="STRING" id="1343740.M271_50330"/>
<dbReference type="KEGG" id="src:M271_50330"/>
<dbReference type="HOGENOM" id="CLU_2371612_0_0_11"/>
<dbReference type="Proteomes" id="UP000281594">
    <property type="component" value="Unassembled WGS sequence"/>
</dbReference>
<evidence type="ECO:0000313" key="1">
    <source>
        <dbReference type="EMBL" id="RLV71739.1"/>
    </source>
</evidence>
<name>A0A0A0NVC8_STRRN</name>
<comment type="caution">
    <text evidence="1">The sequence shown here is derived from an EMBL/GenBank/DDBJ whole genome shotgun (WGS) entry which is preliminary data.</text>
</comment>
<reference evidence="1 2" key="1">
    <citation type="journal article" date="2018" name="J. Biol. Chem.">
        <title>Discovery of the actinoplanic acid pathway in Streptomyces rapamycinicus reveals a genetically conserved synergism with rapamycin.</title>
        <authorList>
            <person name="Mrak P."/>
            <person name="Krastel P."/>
            <person name="Pivk Lukancic P."/>
            <person name="Tao J."/>
            <person name="Pistorius D."/>
            <person name="Moore C.M."/>
        </authorList>
    </citation>
    <scope>NUCLEOTIDE SEQUENCE [LARGE SCALE GENOMIC DNA]</scope>
    <source>
        <strain evidence="1 2">NRRL 5491</strain>
    </source>
</reference>
<accession>A0A0A0NVC8</accession>
<dbReference type="SUPFAM" id="SSF48576">
    <property type="entry name" value="Terpenoid synthases"/>
    <property type="match status" value="1"/>
</dbReference>
<dbReference type="InterPro" id="IPR008949">
    <property type="entry name" value="Isoprenoid_synthase_dom_sf"/>
</dbReference>
<evidence type="ECO:0000313" key="2">
    <source>
        <dbReference type="Proteomes" id="UP000281594"/>
    </source>
</evidence>
<dbReference type="Gene3D" id="1.10.600.10">
    <property type="entry name" value="Farnesyl Diphosphate Synthase"/>
    <property type="match status" value="1"/>
</dbReference>
<dbReference type="EMBL" id="QYCY01000004">
    <property type="protein sequence ID" value="RLV71739.1"/>
    <property type="molecule type" value="Genomic_DNA"/>
</dbReference>
<proteinExistence type="predicted"/>
<dbReference type="AlphaFoldDB" id="A0A0A0NVC8"/>
<organism evidence="1 2">
    <name type="scientific">Streptomyces rapamycinicus (strain ATCC 29253 / DSM 41530 / NRRL 5491 / AYB-994)</name>
    <name type="common">Streptomyces hygroscopicus (strain ATCC 29253)</name>
    <dbReference type="NCBI Taxonomy" id="1343740"/>
    <lineage>
        <taxon>Bacteria</taxon>
        <taxon>Bacillati</taxon>
        <taxon>Actinomycetota</taxon>
        <taxon>Actinomycetes</taxon>
        <taxon>Kitasatosporales</taxon>
        <taxon>Streptomycetaceae</taxon>
        <taxon>Streptomyces</taxon>
        <taxon>Streptomyces violaceusniger group</taxon>
    </lineage>
</organism>
<gene>
    <name evidence="1" type="ORF">D3C57_144470</name>
</gene>
<sequence>MTVPVNDLGISSPGRIHPRVDQIGSGLDVWAVRTGPAGGAAQRARLRAAGFHRMAARMIPDAPAADVERLAQWITCSSTSTTSRTKAPWAAPRRR</sequence>